<keyword evidence="4" id="KW-1185">Reference proteome</keyword>
<proteinExistence type="predicted"/>
<dbReference type="RefSeq" id="WP_210682701.1">
    <property type="nucleotide sequence ID" value="NZ_JAGMWN010000006.1"/>
</dbReference>
<keyword evidence="2" id="KW-1133">Transmembrane helix</keyword>
<gene>
    <name evidence="3" type="ORF">KAJ83_13990</name>
</gene>
<accession>A0A8J7SP57</accession>
<feature type="transmembrane region" description="Helical" evidence="2">
    <location>
        <begin position="67"/>
        <end position="84"/>
    </location>
</feature>
<comment type="caution">
    <text evidence="3">The sequence shown here is derived from an EMBL/GenBank/DDBJ whole genome shotgun (WGS) entry which is preliminary data.</text>
</comment>
<dbReference type="Proteomes" id="UP000672602">
    <property type="component" value="Unassembled WGS sequence"/>
</dbReference>
<dbReference type="EMBL" id="JAGMWN010000006">
    <property type="protein sequence ID" value="MBP5858126.1"/>
    <property type="molecule type" value="Genomic_DNA"/>
</dbReference>
<evidence type="ECO:0000313" key="3">
    <source>
        <dbReference type="EMBL" id="MBP5858126.1"/>
    </source>
</evidence>
<feature type="transmembrane region" description="Helical" evidence="2">
    <location>
        <begin position="45"/>
        <end position="61"/>
    </location>
</feature>
<name>A0A8J7SP57_9PROT</name>
<protein>
    <recommendedName>
        <fullName evidence="5">PH domain-containing protein</fullName>
    </recommendedName>
</protein>
<keyword evidence="2" id="KW-0472">Membrane</keyword>
<dbReference type="AlphaFoldDB" id="A0A8J7SP57"/>
<feature type="region of interest" description="Disordered" evidence="1">
    <location>
        <begin position="194"/>
        <end position="234"/>
    </location>
</feature>
<evidence type="ECO:0000313" key="4">
    <source>
        <dbReference type="Proteomes" id="UP000672602"/>
    </source>
</evidence>
<reference evidence="3" key="1">
    <citation type="submission" date="2021-04" db="EMBL/GenBank/DDBJ databases">
        <authorList>
            <person name="Zhang D.-C."/>
        </authorList>
    </citation>
    <scope>NUCLEOTIDE SEQUENCE</scope>
    <source>
        <strain evidence="3">CGMCC 1.15697</strain>
    </source>
</reference>
<evidence type="ECO:0000256" key="1">
    <source>
        <dbReference type="SAM" id="MobiDB-lite"/>
    </source>
</evidence>
<organism evidence="3 4">
    <name type="scientific">Marivibrio halodurans</name>
    <dbReference type="NCBI Taxonomy" id="2039722"/>
    <lineage>
        <taxon>Bacteria</taxon>
        <taxon>Pseudomonadati</taxon>
        <taxon>Pseudomonadota</taxon>
        <taxon>Alphaproteobacteria</taxon>
        <taxon>Rhodospirillales</taxon>
        <taxon>Rhodospirillaceae</taxon>
        <taxon>Marivibrio</taxon>
    </lineage>
</organism>
<feature type="compositionally biased region" description="Acidic residues" evidence="1">
    <location>
        <begin position="207"/>
        <end position="220"/>
    </location>
</feature>
<evidence type="ECO:0000256" key="2">
    <source>
        <dbReference type="SAM" id="Phobius"/>
    </source>
</evidence>
<sequence>MSERLRQIARERGDTGMDGAARGGSSQADGPLVLRYPRRLLHGDLARALLGLALTAGPLMMIEPLLAVGVVLGLCAAIFAVYLARTILRYRASWVLEEGHVRQHGFLPGTIDWDGLRAAKLRYYTTKRGREGAGWLVLTLKGRAGSDDTAEQKNRVTKISVESTIEGFDDLLARAARAVREGTVDVDETSVHNFAAAGRPLGRAGEDDAETDETEADETEGTGGPAAGREDRGP</sequence>
<evidence type="ECO:0008006" key="5">
    <source>
        <dbReference type="Google" id="ProtNLM"/>
    </source>
</evidence>
<keyword evidence="2" id="KW-0812">Transmembrane</keyword>